<name>A0A1D5RMT6_HUMAN</name>
<dbReference type="OpenTargets" id="ENSG00000166012"/>
<reference evidence="1 2" key="3">
    <citation type="journal article" date="2006" name="Nature">
        <title>Human chromosome 11 DNA sequence and analysis including novel gene identification.</title>
        <authorList>
            <person name="Taylor T.D."/>
            <person name="Noguchi H."/>
            <person name="Totoki Y."/>
            <person name="Toyoda A."/>
            <person name="Kuroki Y."/>
            <person name="Dewar K."/>
            <person name="Lloyd C."/>
            <person name="Itoh T."/>
            <person name="Takeda T."/>
            <person name="Kim D.W."/>
            <person name="She X."/>
            <person name="Barlow K.F."/>
            <person name="Bloom T."/>
            <person name="Bruford E."/>
            <person name="Chang J.L."/>
            <person name="Cuomo C.A."/>
            <person name="Eichler E."/>
            <person name="FitzGerald M.G."/>
            <person name="Jaffe D.B."/>
            <person name="LaButti K."/>
            <person name="Nicol R."/>
            <person name="Park H.S."/>
            <person name="Seaman C."/>
            <person name="Sougnez C."/>
            <person name="Yang X."/>
            <person name="Zimmer A.R."/>
            <person name="Zody M.C."/>
            <person name="Birren B.W."/>
            <person name="Nusbaum C."/>
            <person name="Fujiyama A."/>
            <person name="Hattori M."/>
            <person name="Rogers J."/>
            <person name="Lander E.S."/>
            <person name="Sakaki Y."/>
        </authorList>
    </citation>
    <scope>NUCLEOTIDE SEQUENCE [LARGE SCALE GENOMIC DNA]</scope>
</reference>
<reference evidence="1 2" key="2">
    <citation type="journal article" date="2004" name="Nature">
        <title>Finishing the euchromatic sequence of the human genome.</title>
        <authorList>
            <consortium name="International Human Genome Sequencing Consortium"/>
        </authorList>
    </citation>
    <scope>NUCLEOTIDE SEQUENCE [LARGE SCALE GENOMIC DNA]</scope>
</reference>
<dbReference type="Ensembl" id="ENST00000527690.1">
    <property type="protein sequence ID" value="ENSP00000432852.1"/>
    <property type="gene ID" value="ENSG00000166012.18"/>
</dbReference>
<dbReference type="OrthoDB" id="9950926at2759"/>
<dbReference type="Antibodypedia" id="53987">
    <property type="antibodies" value="63 antibodies from 11 providers"/>
</dbReference>
<evidence type="ECO:0000313" key="1">
    <source>
        <dbReference type="Ensembl" id="ENSP00000432852.1"/>
    </source>
</evidence>
<accession>A0A1D5RMT6</accession>
<feature type="non-terminal residue" evidence="1">
    <location>
        <position position="8"/>
    </location>
</feature>
<dbReference type="Proteomes" id="UP000005640">
    <property type="component" value="Chromosome 11"/>
</dbReference>
<organism evidence="1 2">
    <name type="scientific">Homo sapiens</name>
    <name type="common">Human</name>
    <dbReference type="NCBI Taxonomy" id="9606"/>
    <lineage>
        <taxon>Eukaryota</taxon>
        <taxon>Metazoa</taxon>
        <taxon>Chordata</taxon>
        <taxon>Craniata</taxon>
        <taxon>Vertebrata</taxon>
        <taxon>Euteleostomi</taxon>
        <taxon>Mammalia</taxon>
        <taxon>Eutheria</taxon>
        <taxon>Euarchontoglires</taxon>
        <taxon>Primates</taxon>
        <taxon>Haplorrhini</taxon>
        <taxon>Catarrhini</taxon>
        <taxon>Hominidae</taxon>
        <taxon>Homo</taxon>
    </lineage>
</organism>
<dbReference type="GeneTree" id="ENSGT00390000009061"/>
<dbReference type="VEuPathDB" id="HostDB:ENSG00000166012"/>
<gene>
    <name evidence="1" type="primary">TAF1D</name>
</gene>
<keyword evidence="2" id="KW-1185">Reference proteome</keyword>
<proteinExistence type="predicted"/>
<reference evidence="1" key="5">
    <citation type="submission" date="2025-09" db="UniProtKB">
        <authorList>
            <consortium name="Ensembl"/>
        </authorList>
    </citation>
    <scope>IDENTIFICATION</scope>
</reference>
<reference evidence="1" key="4">
    <citation type="submission" date="2025-08" db="UniProtKB">
        <authorList>
            <consortium name="Ensembl"/>
        </authorList>
    </citation>
    <scope>IDENTIFICATION</scope>
</reference>
<sequence>MDKSGIDS</sequence>
<protein>
    <submittedName>
        <fullName evidence="1">TATA-box binding protein associated factor, RNA polymerase I subunit D</fullName>
    </submittedName>
</protein>
<dbReference type="ExpressionAtlas" id="A0A1D5RMT6">
    <property type="expression patterns" value="baseline and differential"/>
</dbReference>
<evidence type="ECO:0000313" key="2">
    <source>
        <dbReference type="Proteomes" id="UP000005640"/>
    </source>
</evidence>
<dbReference type="EMBL" id="AP001273">
    <property type="status" value="NOT_ANNOTATED_CDS"/>
    <property type="molecule type" value="Genomic_DNA"/>
</dbReference>
<dbReference type="HGNC" id="HGNC:28759">
    <property type="gene designation" value="TAF1D"/>
</dbReference>
<reference evidence="1 2" key="1">
    <citation type="journal article" date="2001" name="Nature">
        <title>Initial sequencing and analysis of the human genome.</title>
        <authorList>
            <consortium name="International Human Genome Sequencing Consortium"/>
            <person name="Lander E.S."/>
            <person name="Linton L.M."/>
            <person name="Birren B."/>
            <person name="Nusbaum C."/>
            <person name="Zody M.C."/>
            <person name="Baldwin J."/>
            <person name="Devon K."/>
            <person name="Dewar K."/>
            <person name="Doyle M."/>
            <person name="FitzHugh W."/>
            <person name="Funke R."/>
            <person name="Gage D."/>
            <person name="Harris K."/>
            <person name="Heaford A."/>
            <person name="Howland J."/>
            <person name="Kann L."/>
            <person name="Lehoczky J."/>
            <person name="LeVine R."/>
            <person name="McEwan P."/>
            <person name="McKernan K."/>
            <person name="Meldrim J."/>
            <person name="Mesirov J.P."/>
            <person name="Miranda C."/>
            <person name="Morris W."/>
            <person name="Naylor J."/>
            <person name="Raymond C."/>
            <person name="Rosetti M."/>
            <person name="Santos R."/>
            <person name="Sheridan A."/>
            <person name="Sougnez C."/>
            <person name="Stange-Thomann N."/>
            <person name="Stojanovic N."/>
            <person name="Subramanian A."/>
            <person name="Wyman D."/>
            <person name="Rogers J."/>
            <person name="Sulston J."/>
            <person name="Ainscough R."/>
            <person name="Beck S."/>
            <person name="Bentley D."/>
            <person name="Burton J."/>
            <person name="Clee C."/>
            <person name="Carter N."/>
            <person name="Coulson A."/>
            <person name="Deadman R."/>
            <person name="Deloukas P."/>
            <person name="Dunham A."/>
            <person name="Dunham I."/>
            <person name="Durbin R."/>
            <person name="French L."/>
            <person name="Grafham D."/>
            <person name="Gregory S."/>
            <person name="Hubbard T."/>
            <person name="Humphray S."/>
            <person name="Hunt A."/>
            <person name="Jones M."/>
            <person name="Lloyd C."/>
            <person name="McMurray A."/>
            <person name="Matthews L."/>
            <person name="Mercer S."/>
            <person name="Milne S."/>
            <person name="Mullikin J.C."/>
            <person name="Mungall A."/>
            <person name="Plumb R."/>
            <person name="Ross M."/>
            <person name="Shownkeen R."/>
            <person name="Sims S."/>
            <person name="Waterston R.H."/>
            <person name="Wilson R.K."/>
            <person name="Hillier L.W."/>
            <person name="McPherson J.D."/>
            <person name="Marra M.A."/>
            <person name="Mardis E.R."/>
            <person name="Fulton L.A."/>
            <person name="Chinwalla A.T."/>
            <person name="Pepin K.H."/>
            <person name="Gish W.R."/>
            <person name="Chissoe S.L."/>
            <person name="Wendl M.C."/>
            <person name="Delehaunty K.D."/>
            <person name="Miner T.L."/>
            <person name="Delehaunty A."/>
            <person name="Kramer J.B."/>
            <person name="Cook L.L."/>
            <person name="Fulton R.S."/>
            <person name="Johnson D.L."/>
            <person name="Minx P.J."/>
            <person name="Clifton S.W."/>
            <person name="Hawkins T."/>
            <person name="Branscomb E."/>
            <person name="Predki P."/>
            <person name="Richardson P."/>
            <person name="Wenning S."/>
            <person name="Slezak T."/>
            <person name="Doggett N."/>
            <person name="Cheng J.F."/>
            <person name="Olsen A."/>
            <person name="Lucas S."/>
            <person name="Elkin C."/>
            <person name="Uberbacher E."/>
            <person name="Frazier M."/>
            <person name="Gibbs R.A."/>
            <person name="Muzny D.M."/>
            <person name="Scherer S.E."/>
            <person name="Bouck J.B."/>
            <person name="Sodergren E.J."/>
            <person name="Worley K.C."/>
            <person name="Rives C.M."/>
            <person name="Gorrell J.H."/>
            <person name="Metzker M.L."/>
            <person name="Naylor S.L."/>
            <person name="Kucherlapati R.S."/>
            <person name="Nelson D.L."/>
            <person name="Weinstock G.M."/>
            <person name="Sakaki Y."/>
            <person name="Fujiyama A."/>
            <person name="Hattori M."/>
            <person name="Yada T."/>
            <person name="Toyoda A."/>
            <person name="Itoh T."/>
            <person name="Kawagoe C."/>
            <person name="Watanabe H."/>
            <person name="Totoki Y."/>
            <person name="Taylor T."/>
            <person name="Weissenbach J."/>
            <person name="Heilig R."/>
            <person name="Saurin W."/>
            <person name="Artiguenave F."/>
            <person name="Brottier P."/>
            <person name="Bruls T."/>
            <person name="Pelletier E."/>
            <person name="Robert C."/>
            <person name="Wincker P."/>
            <person name="Smith D.R."/>
            <person name="Doucette-Stamm L."/>
            <person name="Rubenfield M."/>
            <person name="Weinstock K."/>
            <person name="Lee H.M."/>
            <person name="Dubois J."/>
            <person name="Rosenthal A."/>
            <person name="Platzer M."/>
            <person name="Nyakatura G."/>
            <person name="Taudien S."/>
            <person name="Rump A."/>
            <person name="Yang H."/>
            <person name="Yu J."/>
            <person name="Wang J."/>
            <person name="Huang G."/>
            <person name="Gu J."/>
            <person name="Hood L."/>
            <person name="Rowen L."/>
            <person name="Madan A."/>
            <person name="Qin S."/>
            <person name="Davis R.W."/>
            <person name="Federspiel N.A."/>
            <person name="Abola A.P."/>
            <person name="Proctor M.J."/>
            <person name="Myers R.M."/>
            <person name="Schmutz J."/>
            <person name="Dickson M."/>
            <person name="Grimwood J."/>
            <person name="Cox D.R."/>
            <person name="Olson M.V."/>
            <person name="Kaul R."/>
            <person name="Raymond C."/>
            <person name="Shimizu N."/>
            <person name="Kawasaki K."/>
            <person name="Minoshima S."/>
            <person name="Evans G.A."/>
            <person name="Athanasiou M."/>
            <person name="Schultz R."/>
            <person name="Roe B.A."/>
            <person name="Chen F."/>
            <person name="Pan H."/>
            <person name="Ramser J."/>
            <person name="Lehrach H."/>
            <person name="Reinhardt R."/>
            <person name="McCombie W.R."/>
            <person name="de la Bastide M."/>
            <person name="Dedhia N."/>
            <person name="Blocker H."/>
            <person name="Hornischer K."/>
            <person name="Nordsiek G."/>
            <person name="Agarwala R."/>
            <person name="Aravind L."/>
            <person name="Bailey J.A."/>
            <person name="Bateman A."/>
            <person name="Batzoglou S."/>
            <person name="Birney E."/>
            <person name="Bork P."/>
            <person name="Brown D.G."/>
            <person name="Burge C.B."/>
            <person name="Cerutti L."/>
            <person name="Chen H.C."/>
            <person name="Church D."/>
            <person name="Clamp M."/>
            <person name="Copley R.R."/>
            <person name="Doerks T."/>
            <person name="Eddy S.R."/>
            <person name="Eichler E.E."/>
            <person name="Furey T.S."/>
            <person name="Galagan J."/>
            <person name="Gilbert J.G."/>
            <person name="Harmon C."/>
            <person name="Hayashizaki Y."/>
            <person name="Haussler D."/>
            <person name="Hermjakob H."/>
            <person name="Hokamp K."/>
            <person name="Jang W."/>
            <person name="Johnson L.S."/>
            <person name="Jones T.A."/>
            <person name="Kasif S."/>
            <person name="Kaspryzk A."/>
            <person name="Kennedy S."/>
            <person name="Kent W.J."/>
            <person name="Kitts P."/>
            <person name="Koonin E.V."/>
            <person name="Korf I."/>
            <person name="Kulp D."/>
            <person name="Lancet D."/>
            <person name="Lowe T.M."/>
            <person name="McLysaght A."/>
            <person name="Mikkelsen T."/>
            <person name="Moran J.V."/>
            <person name="Mulder N."/>
            <person name="Pollara V.J."/>
            <person name="Ponting C.P."/>
            <person name="Schuler G."/>
            <person name="Schultz J."/>
            <person name="Slater G."/>
            <person name="Smit A.F."/>
            <person name="Stupka E."/>
            <person name="Szustakowski J."/>
            <person name="Thierry-Mieg D."/>
            <person name="Thierry-Mieg J."/>
            <person name="Wagner L."/>
            <person name="Wallis J."/>
            <person name="Wheeler R."/>
            <person name="Williams A."/>
            <person name="Wolf Y.I."/>
            <person name="Wolfe K.H."/>
            <person name="Yang S.P."/>
            <person name="Yeh R.F."/>
            <person name="Collins F."/>
            <person name="Guyer M.S."/>
            <person name="Peterson J."/>
            <person name="Felsenfeld A."/>
            <person name="Wetterstrand K.A."/>
            <person name="Patrinos A."/>
            <person name="Morgan M.J."/>
            <person name="de Jong P."/>
            <person name="Catanese J.J."/>
            <person name="Osoegawa K."/>
            <person name="Shizuya H."/>
            <person name="Choi S."/>
            <person name="Chen Y.J."/>
        </authorList>
    </citation>
    <scope>NUCLEOTIDE SEQUENCE [LARGE SCALE GENOMIC DNA]</scope>
</reference>
<dbReference type="Ensembl" id="ENST00000527690.1">
    <property type="protein sequence ID" value="ENSP00000432852.1"/>
    <property type="gene ID" value="ENSG00000166012.17"/>
</dbReference>
<dbReference type="Bgee" id="ENSG00000166012">
    <property type="expression patterns" value="Expressed in body of pancreas and 202 other cell types or tissues"/>
</dbReference>
<dbReference type="ChiTaRS" id="TAF1D">
    <property type="organism name" value="human"/>
</dbReference>
<dbReference type="EMBL" id="AP001894">
    <property type="status" value="NOT_ANNOTATED_CDS"/>
    <property type="molecule type" value="Genomic_DNA"/>
</dbReference>